<protein>
    <submittedName>
        <fullName evidence="2">Uncharacterized protein</fullName>
    </submittedName>
</protein>
<organism evidence="2 3">
    <name type="scientific">Stephania cephalantha</name>
    <dbReference type="NCBI Taxonomy" id="152367"/>
    <lineage>
        <taxon>Eukaryota</taxon>
        <taxon>Viridiplantae</taxon>
        <taxon>Streptophyta</taxon>
        <taxon>Embryophyta</taxon>
        <taxon>Tracheophyta</taxon>
        <taxon>Spermatophyta</taxon>
        <taxon>Magnoliopsida</taxon>
        <taxon>Ranunculales</taxon>
        <taxon>Menispermaceae</taxon>
        <taxon>Menispermoideae</taxon>
        <taxon>Cissampelideae</taxon>
        <taxon>Stephania</taxon>
    </lineage>
</organism>
<proteinExistence type="predicted"/>
<sequence length="416" mass="45892">MFDLSQKVKEAMLHAWTSYEKYAWGQDELRVPYSIEVCANHGVRVLGDVGTCYLTLYDTRVNQLLNELKFMKDIVEETWCSNVHSSMPSRYAFDEGCKWGGESPFPAVPLPGGARNPHFLLLRGSARGKILPATRGGGDEEAMCAKLKVDCHTYKLNMSNRYTLSGGCSDALSIGDDGTLQTIFQKLLEAHPPNAMQVHRDASEDMPRDACRRGNRVESDLIIEIVRLIEKVEYLSRVVMDRQADDTPQELSEDLRGVKREFRVVESRFRLGIVRVHLSPISPPATLTAASSAVAARLLVLLIGVVVAAGRPSASSSPARSRSATSLFYACPIFGLQRERTRDNEEREREKERNKEEIREMREWRSSGAEEIGAAQRQVRPGDSRGGGGGEAATRMASAELTGAAASSGGMATGRR</sequence>
<evidence type="ECO:0000313" key="3">
    <source>
        <dbReference type="Proteomes" id="UP001419268"/>
    </source>
</evidence>
<dbReference type="InterPro" id="IPR012341">
    <property type="entry name" value="6hp_glycosidase-like_sf"/>
</dbReference>
<dbReference type="Proteomes" id="UP001419268">
    <property type="component" value="Unassembled WGS sequence"/>
</dbReference>
<gene>
    <name evidence="2" type="ORF">Scep_004744</name>
</gene>
<keyword evidence="3" id="KW-1185">Reference proteome</keyword>
<dbReference type="SUPFAM" id="SSF48225">
    <property type="entry name" value="Seven-hairpin glycosidases"/>
    <property type="match status" value="1"/>
</dbReference>
<dbReference type="GO" id="GO:0016020">
    <property type="term" value="C:membrane"/>
    <property type="evidence" value="ECO:0007669"/>
    <property type="project" value="InterPro"/>
</dbReference>
<name>A0AAP0PWW8_9MAGN</name>
<dbReference type="EMBL" id="JBBNAG010000002">
    <property type="protein sequence ID" value="KAK9158170.1"/>
    <property type="molecule type" value="Genomic_DNA"/>
</dbReference>
<dbReference type="GO" id="GO:0005509">
    <property type="term" value="F:calcium ion binding"/>
    <property type="evidence" value="ECO:0007669"/>
    <property type="project" value="InterPro"/>
</dbReference>
<comment type="caution">
    <text evidence="2">The sequence shown here is derived from an EMBL/GenBank/DDBJ whole genome shotgun (WGS) entry which is preliminary data.</text>
</comment>
<dbReference type="GO" id="GO:0004571">
    <property type="term" value="F:mannosyl-oligosaccharide 1,2-alpha-mannosidase activity"/>
    <property type="evidence" value="ECO:0007669"/>
    <property type="project" value="InterPro"/>
</dbReference>
<feature type="compositionally biased region" description="Basic and acidic residues" evidence="1">
    <location>
        <begin position="340"/>
        <end position="365"/>
    </location>
</feature>
<dbReference type="InterPro" id="IPR036026">
    <property type="entry name" value="Seven-hairpin_glycosidases"/>
</dbReference>
<reference evidence="2 3" key="1">
    <citation type="submission" date="2024-01" db="EMBL/GenBank/DDBJ databases">
        <title>Genome assemblies of Stephania.</title>
        <authorList>
            <person name="Yang L."/>
        </authorList>
    </citation>
    <scope>NUCLEOTIDE SEQUENCE [LARGE SCALE GENOMIC DNA]</scope>
    <source>
        <strain evidence="2">JXDWG</strain>
        <tissue evidence="2">Leaf</tissue>
    </source>
</reference>
<dbReference type="AlphaFoldDB" id="A0AAP0PWW8"/>
<dbReference type="GO" id="GO:0005975">
    <property type="term" value="P:carbohydrate metabolic process"/>
    <property type="evidence" value="ECO:0007669"/>
    <property type="project" value="InterPro"/>
</dbReference>
<dbReference type="Gene3D" id="1.50.10.10">
    <property type="match status" value="1"/>
</dbReference>
<evidence type="ECO:0000313" key="2">
    <source>
        <dbReference type="EMBL" id="KAK9158170.1"/>
    </source>
</evidence>
<evidence type="ECO:0000256" key="1">
    <source>
        <dbReference type="SAM" id="MobiDB-lite"/>
    </source>
</evidence>
<accession>A0AAP0PWW8</accession>
<feature type="region of interest" description="Disordered" evidence="1">
    <location>
        <begin position="340"/>
        <end position="416"/>
    </location>
</feature>